<proteinExistence type="inferred from homology"/>
<feature type="domain" description="Lysidine-tRNA(Ile) synthetase C-terminal" evidence="9">
    <location>
        <begin position="373"/>
        <end position="446"/>
    </location>
</feature>
<dbReference type="PANTHER" id="PTHR43033:SF1">
    <property type="entry name" value="TRNA(ILE)-LYSIDINE SYNTHASE-RELATED"/>
    <property type="match status" value="1"/>
</dbReference>
<comment type="function">
    <text evidence="8">Ligates lysine onto the cytidine present at position 34 of the AUA codon-specific tRNA(Ile) that contains the anticodon CAU, in an ATP-dependent manner. Cytidine is converted to lysidine, thus changing the amino acid specificity of the tRNA from methionine to isoleucine.</text>
</comment>
<organism evidence="10 11">
    <name type="scientific">Liquorilactobacillus mali</name>
    <dbReference type="NCBI Taxonomy" id="1618"/>
    <lineage>
        <taxon>Bacteria</taxon>
        <taxon>Bacillati</taxon>
        <taxon>Bacillota</taxon>
        <taxon>Bacilli</taxon>
        <taxon>Lactobacillales</taxon>
        <taxon>Lactobacillaceae</taxon>
        <taxon>Liquorilactobacillus</taxon>
    </lineage>
</organism>
<dbReference type="STRING" id="1618.IV36_GL001050"/>
<dbReference type="AlphaFoldDB" id="A0A0R2FI60"/>
<name>A0A0R2FI60_9LACO</name>
<comment type="subcellular location">
    <subcellularLocation>
        <location evidence="1 8">Cytoplasm</location>
    </subcellularLocation>
</comment>
<dbReference type="Gene3D" id="3.40.50.620">
    <property type="entry name" value="HUPs"/>
    <property type="match status" value="1"/>
</dbReference>
<dbReference type="SUPFAM" id="SSF56037">
    <property type="entry name" value="PheT/TilS domain"/>
    <property type="match status" value="1"/>
</dbReference>
<keyword evidence="4 8" id="KW-0819">tRNA processing</keyword>
<dbReference type="NCBIfam" id="TIGR02433">
    <property type="entry name" value="lysidine_TilS_C"/>
    <property type="match status" value="1"/>
</dbReference>
<dbReference type="RefSeq" id="WP_056991857.1">
    <property type="nucleotide sequence ID" value="NZ_JATAAJ010000012.1"/>
</dbReference>
<gene>
    <name evidence="8" type="primary">tilS</name>
    <name evidence="10" type="ORF">IV36_GL001050</name>
</gene>
<dbReference type="InterPro" id="IPR012796">
    <property type="entry name" value="Lysidine-tRNA-synth_C"/>
</dbReference>
<comment type="caution">
    <text evidence="8">Lacks conserved residue(s) required for the propagation of feature annotation.</text>
</comment>
<comment type="catalytic activity">
    <reaction evidence="7 8">
        <text>cytidine(34) in tRNA(Ile2) + L-lysine + ATP = lysidine(34) in tRNA(Ile2) + AMP + diphosphate + H(+)</text>
        <dbReference type="Rhea" id="RHEA:43744"/>
        <dbReference type="Rhea" id="RHEA-COMP:10625"/>
        <dbReference type="Rhea" id="RHEA-COMP:10670"/>
        <dbReference type="ChEBI" id="CHEBI:15378"/>
        <dbReference type="ChEBI" id="CHEBI:30616"/>
        <dbReference type="ChEBI" id="CHEBI:32551"/>
        <dbReference type="ChEBI" id="CHEBI:33019"/>
        <dbReference type="ChEBI" id="CHEBI:82748"/>
        <dbReference type="ChEBI" id="CHEBI:83665"/>
        <dbReference type="ChEBI" id="CHEBI:456215"/>
        <dbReference type="EC" id="6.3.4.19"/>
    </reaction>
</comment>
<dbReference type="Pfam" id="PF01171">
    <property type="entry name" value="ATP_bind_3"/>
    <property type="match status" value="1"/>
</dbReference>
<dbReference type="OrthoDB" id="9807403at2"/>
<evidence type="ECO:0000256" key="2">
    <source>
        <dbReference type="ARBA" id="ARBA00022490"/>
    </source>
</evidence>
<reference evidence="10 11" key="1">
    <citation type="journal article" date="2015" name="Genome Announc.">
        <title>Expanding the biotechnology potential of lactobacilli through comparative genomics of 213 strains and associated genera.</title>
        <authorList>
            <person name="Sun Z."/>
            <person name="Harris H.M."/>
            <person name="McCann A."/>
            <person name="Guo C."/>
            <person name="Argimon S."/>
            <person name="Zhang W."/>
            <person name="Yang X."/>
            <person name="Jeffery I.B."/>
            <person name="Cooney J.C."/>
            <person name="Kagawa T.F."/>
            <person name="Liu W."/>
            <person name="Song Y."/>
            <person name="Salvetti E."/>
            <person name="Wrobel A."/>
            <person name="Rasinkangas P."/>
            <person name="Parkhill J."/>
            <person name="Rea M.C."/>
            <person name="O'Sullivan O."/>
            <person name="Ritari J."/>
            <person name="Douillard F.P."/>
            <person name="Paul Ross R."/>
            <person name="Yang R."/>
            <person name="Briner A.E."/>
            <person name="Felis G.E."/>
            <person name="de Vos W.M."/>
            <person name="Barrangou R."/>
            <person name="Klaenhammer T.R."/>
            <person name="Caufield P.W."/>
            <person name="Cui Y."/>
            <person name="Zhang H."/>
            <person name="O'Toole P.W."/>
        </authorList>
    </citation>
    <scope>NUCLEOTIDE SEQUENCE [LARGE SCALE GENOMIC DNA]</scope>
    <source>
        <strain evidence="10 11">ATCC 27304</strain>
    </source>
</reference>
<dbReference type="CDD" id="cd01992">
    <property type="entry name" value="TilS_N"/>
    <property type="match status" value="1"/>
</dbReference>
<keyword evidence="5" id="KW-0547">Nucleotide-binding</keyword>
<dbReference type="GO" id="GO:0005524">
    <property type="term" value="F:ATP binding"/>
    <property type="evidence" value="ECO:0007669"/>
    <property type="project" value="UniProtKB-KW"/>
</dbReference>
<dbReference type="InterPro" id="IPR012795">
    <property type="entry name" value="tRNA_Ile_lys_synt_N"/>
</dbReference>
<dbReference type="PATRIC" id="fig|1618.3.peg.1061"/>
<dbReference type="EC" id="6.3.4.19" evidence="8"/>
<protein>
    <recommendedName>
        <fullName evidence="8">tRNA(Ile)-lysidine synthase</fullName>
        <ecNumber evidence="8">6.3.4.19</ecNumber>
    </recommendedName>
    <alternativeName>
        <fullName evidence="8">tRNA(Ile)-2-lysyl-cytidine synthase</fullName>
    </alternativeName>
    <alternativeName>
        <fullName evidence="8">tRNA(Ile)-lysidine synthetase</fullName>
    </alternativeName>
</protein>
<evidence type="ECO:0000259" key="9">
    <source>
        <dbReference type="SMART" id="SM00977"/>
    </source>
</evidence>
<evidence type="ECO:0000256" key="1">
    <source>
        <dbReference type="ARBA" id="ARBA00004496"/>
    </source>
</evidence>
<dbReference type="SMART" id="SM00977">
    <property type="entry name" value="TilS_C"/>
    <property type="match status" value="1"/>
</dbReference>
<evidence type="ECO:0000256" key="5">
    <source>
        <dbReference type="ARBA" id="ARBA00022741"/>
    </source>
</evidence>
<dbReference type="NCBIfam" id="TIGR02432">
    <property type="entry name" value="lysidine_TilS_N"/>
    <property type="match status" value="1"/>
</dbReference>
<dbReference type="InterPro" id="IPR014729">
    <property type="entry name" value="Rossmann-like_a/b/a_fold"/>
</dbReference>
<accession>A0A0R2FI60</accession>
<evidence type="ECO:0000256" key="3">
    <source>
        <dbReference type="ARBA" id="ARBA00022598"/>
    </source>
</evidence>
<keyword evidence="3 8" id="KW-0436">Ligase</keyword>
<dbReference type="GO" id="GO:0032267">
    <property type="term" value="F:tRNA(Ile)-lysidine synthase activity"/>
    <property type="evidence" value="ECO:0007669"/>
    <property type="project" value="UniProtKB-EC"/>
</dbReference>
<evidence type="ECO:0000256" key="8">
    <source>
        <dbReference type="HAMAP-Rule" id="MF_01161"/>
    </source>
</evidence>
<keyword evidence="6" id="KW-0067">ATP-binding</keyword>
<evidence type="ECO:0000256" key="6">
    <source>
        <dbReference type="ARBA" id="ARBA00022840"/>
    </source>
</evidence>
<dbReference type="PANTHER" id="PTHR43033">
    <property type="entry name" value="TRNA(ILE)-LYSIDINE SYNTHASE-RELATED"/>
    <property type="match status" value="1"/>
</dbReference>
<evidence type="ECO:0000256" key="7">
    <source>
        <dbReference type="ARBA" id="ARBA00048539"/>
    </source>
</evidence>
<keyword evidence="2 8" id="KW-0963">Cytoplasm</keyword>
<dbReference type="Pfam" id="PF11734">
    <property type="entry name" value="TilS_C"/>
    <property type="match status" value="1"/>
</dbReference>
<dbReference type="Proteomes" id="UP000051727">
    <property type="component" value="Unassembled WGS sequence"/>
</dbReference>
<evidence type="ECO:0000313" key="11">
    <source>
        <dbReference type="Proteomes" id="UP000051727"/>
    </source>
</evidence>
<sequence>MINLTQSFFNNFRKYCPEQKVLVAVSTGVDSMALLDLLSTLPISVRPDIEVAYVNHKLRPESQEETRFIKNFCKEHRIKLHCSEWKVETHPNTGIEAAARSFRYKFFADVMKKTGIKILLTAHHADDQAETFLMKLIRGGNIEQLQGIRATRKFADGYLVRLLLSYSKDEIREYAAKRRLTYFEDVTNNSNDYLRNRIRHLIVPKLKNENPKFLEHVQSYERQLSILMRAAEEKIDNYLVEMHVGEDTFSVDTWLSLSKSWRTLVLKKLLENYSKKLNEDNVNQIEQFLGNSKKPQGFIEVGMNKFLVKKYDLFYFDNKYQIKDEIKGNYRLKLDRWTFLNENEEVGVFLNKKPALLATDQVFYFSDPQLLPLTIRHRNQGDRIHTKVGTQKLKKILIDDKIPQDIREKIWVITTEENLVLWVPNVRKSDLSESPGNDKMQYMIIFRNKI</sequence>
<evidence type="ECO:0000256" key="4">
    <source>
        <dbReference type="ARBA" id="ARBA00022694"/>
    </source>
</evidence>
<dbReference type="GO" id="GO:0006400">
    <property type="term" value="P:tRNA modification"/>
    <property type="evidence" value="ECO:0007669"/>
    <property type="project" value="UniProtKB-UniRule"/>
</dbReference>
<comment type="caution">
    <text evidence="10">The sequence shown here is derived from an EMBL/GenBank/DDBJ whole genome shotgun (WGS) entry which is preliminary data.</text>
</comment>
<dbReference type="SUPFAM" id="SSF52402">
    <property type="entry name" value="Adenine nucleotide alpha hydrolases-like"/>
    <property type="match status" value="1"/>
</dbReference>
<dbReference type="GO" id="GO:0005737">
    <property type="term" value="C:cytoplasm"/>
    <property type="evidence" value="ECO:0007669"/>
    <property type="project" value="UniProtKB-SubCell"/>
</dbReference>
<evidence type="ECO:0000313" key="10">
    <source>
        <dbReference type="EMBL" id="KRN27323.1"/>
    </source>
</evidence>
<dbReference type="InterPro" id="IPR012094">
    <property type="entry name" value="tRNA_Ile_lys_synt"/>
</dbReference>
<dbReference type="HAMAP" id="MF_01161">
    <property type="entry name" value="tRNA_Ile_lys_synt"/>
    <property type="match status" value="1"/>
</dbReference>
<comment type="similarity">
    <text evidence="8">Belongs to the tRNA(Ile)-lysidine synthase family.</text>
</comment>
<dbReference type="EMBL" id="JQAR01000022">
    <property type="protein sequence ID" value="KRN27323.1"/>
    <property type="molecule type" value="Genomic_DNA"/>
</dbReference>
<dbReference type="InterPro" id="IPR011063">
    <property type="entry name" value="TilS/TtcA_N"/>
</dbReference>